<evidence type="ECO:0000313" key="1">
    <source>
        <dbReference type="EMBL" id="MDK2595719.1"/>
    </source>
</evidence>
<proteinExistence type="predicted"/>
<name>A0ABT7EKX8_9GAMM</name>
<accession>A0ABT7EKX8</accession>
<evidence type="ECO:0000313" key="2">
    <source>
        <dbReference type="Proteomes" id="UP001231915"/>
    </source>
</evidence>
<dbReference type="EMBL" id="JASJUT010000004">
    <property type="protein sequence ID" value="MDK2595719.1"/>
    <property type="molecule type" value="Genomic_DNA"/>
</dbReference>
<reference evidence="1 2" key="1">
    <citation type="submission" date="2023-05" db="EMBL/GenBank/DDBJ databases">
        <title>Pseudoalteromonas ardens sp. nov., Pseudoalteromonas obscura sp. nov., and Pseudoalteromonas umbrosa sp. nov., isolated from the coral Montipora capitata.</title>
        <authorList>
            <person name="Thomas E.M."/>
            <person name="Smith E.M."/>
            <person name="Papke E."/>
            <person name="Shlafstein M.D."/>
            <person name="Oline D.K."/>
            <person name="Videau P."/>
            <person name="Saw J.H."/>
            <person name="Strangman W.K."/>
            <person name="Ushijima B."/>
        </authorList>
    </citation>
    <scope>NUCLEOTIDE SEQUENCE [LARGE SCALE GENOMIC DNA]</scope>
    <source>
        <strain evidence="1 2">P94</strain>
    </source>
</reference>
<comment type="caution">
    <text evidence="1">The sequence shown here is derived from an EMBL/GenBank/DDBJ whole genome shotgun (WGS) entry which is preliminary data.</text>
</comment>
<dbReference type="RefSeq" id="WP_211011388.1">
    <property type="nucleotide sequence ID" value="NZ_JASJUT010000004.1"/>
</dbReference>
<protein>
    <submittedName>
        <fullName evidence="1">Uncharacterized protein</fullName>
    </submittedName>
</protein>
<organism evidence="1 2">
    <name type="scientific">Pseudoalteromonas obscura</name>
    <dbReference type="NCBI Taxonomy" id="3048491"/>
    <lineage>
        <taxon>Bacteria</taxon>
        <taxon>Pseudomonadati</taxon>
        <taxon>Pseudomonadota</taxon>
        <taxon>Gammaproteobacteria</taxon>
        <taxon>Alteromonadales</taxon>
        <taxon>Pseudoalteromonadaceae</taxon>
        <taxon>Pseudoalteromonas</taxon>
    </lineage>
</organism>
<sequence length="89" mass="10503">MEKRNKQEKLERVQTGLRMEKRLVKVLKATAELYDMSLGELIESIALHAFDGAPAFEEDTIKKISKFKEIYGLEYERHDSRLFQKNNEK</sequence>
<keyword evidence="2" id="KW-1185">Reference proteome</keyword>
<gene>
    <name evidence="1" type="ORF">QNM18_11735</name>
</gene>
<dbReference type="Proteomes" id="UP001231915">
    <property type="component" value="Unassembled WGS sequence"/>
</dbReference>